<protein>
    <recommendedName>
        <fullName evidence="3">purine-nucleoside phosphorylase</fullName>
        <ecNumber evidence="3">2.4.2.1</ecNumber>
    </recommendedName>
    <alternativeName>
        <fullName evidence="6">Inosine-guanosine phosphorylase</fullName>
    </alternativeName>
</protein>
<organism evidence="8 9">
    <name type="scientific">Luteolibacter arcticus</name>
    <dbReference type="NCBI Taxonomy" id="1581411"/>
    <lineage>
        <taxon>Bacteria</taxon>
        <taxon>Pseudomonadati</taxon>
        <taxon>Verrucomicrobiota</taxon>
        <taxon>Verrucomicrobiia</taxon>
        <taxon>Verrucomicrobiales</taxon>
        <taxon>Verrucomicrobiaceae</taxon>
        <taxon>Luteolibacter</taxon>
    </lineage>
</organism>
<evidence type="ECO:0000259" key="7">
    <source>
        <dbReference type="Pfam" id="PF01048"/>
    </source>
</evidence>
<dbReference type="Gene3D" id="3.40.50.1580">
    <property type="entry name" value="Nucleoside phosphorylase domain"/>
    <property type="match status" value="1"/>
</dbReference>
<evidence type="ECO:0000256" key="1">
    <source>
        <dbReference type="ARBA" id="ARBA00005058"/>
    </source>
</evidence>
<feature type="domain" description="Nucleoside phosphorylase" evidence="7">
    <location>
        <begin position="5"/>
        <end position="241"/>
    </location>
</feature>
<evidence type="ECO:0000256" key="6">
    <source>
        <dbReference type="ARBA" id="ARBA00031036"/>
    </source>
</evidence>
<dbReference type="PIRSF" id="PIRSF000477">
    <property type="entry name" value="PurNPase"/>
    <property type="match status" value="1"/>
</dbReference>
<dbReference type="PANTHER" id="PTHR11904:SF9">
    <property type="entry name" value="PURINE NUCLEOSIDE PHOSPHORYLASE-RELATED"/>
    <property type="match status" value="1"/>
</dbReference>
<dbReference type="PANTHER" id="PTHR11904">
    <property type="entry name" value="METHYLTHIOADENOSINE/PURINE NUCLEOSIDE PHOSPHORYLASE"/>
    <property type="match status" value="1"/>
</dbReference>
<evidence type="ECO:0000256" key="4">
    <source>
        <dbReference type="ARBA" id="ARBA00022676"/>
    </source>
</evidence>
<dbReference type="RefSeq" id="WP_264487163.1">
    <property type="nucleotide sequence ID" value="NZ_JAPDDT010000003.1"/>
</dbReference>
<proteinExistence type="inferred from homology"/>
<dbReference type="EC" id="2.4.2.1" evidence="3"/>
<dbReference type="Pfam" id="PF01048">
    <property type="entry name" value="PNP_UDP_1"/>
    <property type="match status" value="1"/>
</dbReference>
<accession>A0ABT3GHS0</accession>
<evidence type="ECO:0000256" key="3">
    <source>
        <dbReference type="ARBA" id="ARBA00011886"/>
    </source>
</evidence>
<evidence type="ECO:0000256" key="5">
    <source>
        <dbReference type="ARBA" id="ARBA00022679"/>
    </source>
</evidence>
<sequence length="245" mass="25619">MAEPVGIVLGSGLGPLADRVTVTRTVGFAEAGLPGSSVEGHAGRFLFGMLGGREVIVMQGRIHLYEGHDAKAVTAGVRWLHEQGVRHVTLTNAAGTLNDGHAPGGWMMLSDHLNLTGTSPLEGGPNFIDMSQVYDAEAMLEFHALANEQGMTLHEGVYAGLRGPQYETPAEIRMLRAMGADAVGMSTVLEAIQARALGMKVSAFSCLTNWAAGMSPEVLDHAEVLATGAAAAADIMGLLEAWCGL</sequence>
<gene>
    <name evidence="8" type="ORF">OKA05_10880</name>
</gene>
<dbReference type="EMBL" id="JAPDDT010000003">
    <property type="protein sequence ID" value="MCW1923058.1"/>
    <property type="molecule type" value="Genomic_DNA"/>
</dbReference>
<evidence type="ECO:0000313" key="9">
    <source>
        <dbReference type="Proteomes" id="UP001320876"/>
    </source>
</evidence>
<dbReference type="InterPro" id="IPR035994">
    <property type="entry name" value="Nucleoside_phosphorylase_sf"/>
</dbReference>
<comment type="similarity">
    <text evidence="2">Belongs to the PNP/MTAP phosphorylase family.</text>
</comment>
<dbReference type="Proteomes" id="UP001320876">
    <property type="component" value="Unassembled WGS sequence"/>
</dbReference>
<name>A0ABT3GHS0_9BACT</name>
<dbReference type="SUPFAM" id="SSF53167">
    <property type="entry name" value="Purine and uridine phosphorylases"/>
    <property type="match status" value="1"/>
</dbReference>
<dbReference type="NCBIfam" id="NF006054">
    <property type="entry name" value="PRK08202.1"/>
    <property type="match status" value="1"/>
</dbReference>
<dbReference type="GO" id="GO:0004731">
    <property type="term" value="F:purine-nucleoside phosphorylase activity"/>
    <property type="evidence" value="ECO:0007669"/>
    <property type="project" value="UniProtKB-EC"/>
</dbReference>
<keyword evidence="5 8" id="KW-0808">Transferase</keyword>
<dbReference type="InterPro" id="IPR000845">
    <property type="entry name" value="Nucleoside_phosphorylase_d"/>
</dbReference>
<dbReference type="CDD" id="cd09009">
    <property type="entry name" value="PNP-EcPNPII_like"/>
    <property type="match status" value="1"/>
</dbReference>
<keyword evidence="9" id="KW-1185">Reference proteome</keyword>
<dbReference type="InterPro" id="IPR011268">
    <property type="entry name" value="Purine_phosphorylase"/>
</dbReference>
<keyword evidence="4 8" id="KW-0328">Glycosyltransferase</keyword>
<comment type="pathway">
    <text evidence="1">Purine metabolism; purine nucleoside salvage.</text>
</comment>
<reference evidence="8 9" key="1">
    <citation type="submission" date="2022-10" db="EMBL/GenBank/DDBJ databases">
        <title>Luteolibacter arcticus strain CCTCC AB 2014275, whole genome shotgun sequencing project.</title>
        <authorList>
            <person name="Zhao G."/>
            <person name="Shen L."/>
        </authorList>
    </citation>
    <scope>NUCLEOTIDE SEQUENCE [LARGE SCALE GENOMIC DNA]</scope>
    <source>
        <strain evidence="8 9">CCTCC AB 2014275</strain>
    </source>
</reference>
<comment type="caution">
    <text evidence="8">The sequence shown here is derived from an EMBL/GenBank/DDBJ whole genome shotgun (WGS) entry which is preliminary data.</text>
</comment>
<evidence type="ECO:0000313" key="8">
    <source>
        <dbReference type="EMBL" id="MCW1923058.1"/>
    </source>
</evidence>
<evidence type="ECO:0000256" key="2">
    <source>
        <dbReference type="ARBA" id="ARBA00006751"/>
    </source>
</evidence>
<dbReference type="NCBIfam" id="TIGR01697">
    <property type="entry name" value="PNPH-PUNA-XAPA"/>
    <property type="match status" value="1"/>
</dbReference>